<comment type="domain">
    <text evidence="4">Contains a C-terminal catalytic domain, and an N-terminal region which modulates catalytic activity.</text>
</comment>
<comment type="catalytic activity">
    <reaction evidence="3 4">
        <text>[protein]-L-glutamate 5-O-methyl ester + H2O = L-glutamyl-[protein] + methanol + H(+)</text>
        <dbReference type="Rhea" id="RHEA:23236"/>
        <dbReference type="Rhea" id="RHEA-COMP:10208"/>
        <dbReference type="Rhea" id="RHEA-COMP:10311"/>
        <dbReference type="ChEBI" id="CHEBI:15377"/>
        <dbReference type="ChEBI" id="CHEBI:15378"/>
        <dbReference type="ChEBI" id="CHEBI:17790"/>
        <dbReference type="ChEBI" id="CHEBI:29973"/>
        <dbReference type="ChEBI" id="CHEBI:82795"/>
        <dbReference type="EC" id="3.1.1.61"/>
    </reaction>
</comment>
<dbReference type="KEGG" id="fil:BN1229_v1_3651"/>
<dbReference type="Proteomes" id="UP000033187">
    <property type="component" value="Chromosome 1"/>
</dbReference>
<evidence type="ECO:0000256" key="1">
    <source>
        <dbReference type="ARBA" id="ARBA00022500"/>
    </source>
</evidence>
<dbReference type="GO" id="GO:0005737">
    <property type="term" value="C:cytoplasm"/>
    <property type="evidence" value="ECO:0007669"/>
    <property type="project" value="UniProtKB-SubCell"/>
</dbReference>
<dbReference type="InterPro" id="IPR035909">
    <property type="entry name" value="CheB_C"/>
</dbReference>
<dbReference type="AlphaFoldDB" id="A0A0D6JKI9"/>
<keyword evidence="4" id="KW-0963">Cytoplasm</keyword>
<dbReference type="HAMAP" id="MF_00099">
    <property type="entry name" value="CheB_chemtxs"/>
    <property type="match status" value="1"/>
</dbReference>
<dbReference type="OrthoDB" id="9793421at2"/>
<feature type="active site" evidence="4 5">
    <location>
        <position position="166"/>
    </location>
</feature>
<dbReference type="Pfam" id="PF00072">
    <property type="entry name" value="Response_reg"/>
    <property type="match status" value="1"/>
</dbReference>
<dbReference type="Gene3D" id="3.40.50.180">
    <property type="entry name" value="Methylesterase CheB, C-terminal domain"/>
    <property type="match status" value="1"/>
</dbReference>
<keyword evidence="2 4" id="KW-0378">Hydrolase</keyword>
<dbReference type="InterPro" id="IPR011006">
    <property type="entry name" value="CheY-like_superfamily"/>
</dbReference>
<dbReference type="NCBIfam" id="NF001965">
    <property type="entry name" value="PRK00742.1"/>
    <property type="match status" value="1"/>
</dbReference>
<dbReference type="CDD" id="cd17541">
    <property type="entry name" value="REC_CheB-like"/>
    <property type="match status" value="1"/>
</dbReference>
<evidence type="ECO:0000256" key="6">
    <source>
        <dbReference type="PROSITE-ProRule" id="PRU00169"/>
    </source>
</evidence>
<proteinExistence type="inferred from homology"/>
<protein>
    <recommendedName>
        <fullName evidence="4">Protein-glutamate methylesterase/protein-glutamine glutaminase</fullName>
        <ecNumber evidence="4">3.1.1.61</ecNumber>
        <ecNumber evidence="4">3.5.1.44</ecNumber>
    </recommendedName>
</protein>
<comment type="subcellular location">
    <subcellularLocation>
        <location evidence="4">Cytoplasm</location>
    </subcellularLocation>
</comment>
<dbReference type="CDD" id="cd16432">
    <property type="entry name" value="CheB_Rec"/>
    <property type="match status" value="1"/>
</dbReference>
<dbReference type="PANTHER" id="PTHR42872:SF3">
    <property type="entry name" value="PROTEIN-GLUTAMATE METHYLESTERASE_PROTEIN-GLUTAMINE GLUTAMINASE 1"/>
    <property type="match status" value="1"/>
</dbReference>
<dbReference type="SUPFAM" id="SSF52172">
    <property type="entry name" value="CheY-like"/>
    <property type="match status" value="1"/>
</dbReference>
<name>A0A0D6JKI9_9HYPH</name>
<comment type="function">
    <text evidence="4">Involved in chemotaxis. Part of a chemotaxis signal transduction system that modulates chemotaxis in response to various stimuli. Catalyzes the demethylation of specific methylglutamate residues introduced into the chemoreceptors (methyl-accepting chemotaxis proteins or MCP) by CheR. Also mediates the irreversible deamidation of specific glutamine residues to glutamic acid.</text>
</comment>
<feature type="active site" evidence="4 5">
    <location>
        <position position="193"/>
    </location>
</feature>
<evidence type="ECO:0000256" key="3">
    <source>
        <dbReference type="ARBA" id="ARBA00048267"/>
    </source>
</evidence>
<dbReference type="InterPro" id="IPR008248">
    <property type="entry name" value="CheB-like"/>
</dbReference>
<dbReference type="PROSITE" id="PS50122">
    <property type="entry name" value="CHEB"/>
    <property type="match status" value="1"/>
</dbReference>
<dbReference type="KEGG" id="fiy:BN1229_v1_3645"/>
<keyword evidence="4 6" id="KW-0597">Phosphoprotein</keyword>
<evidence type="ECO:0000256" key="2">
    <source>
        <dbReference type="ARBA" id="ARBA00022801"/>
    </source>
</evidence>
<dbReference type="PIRSF" id="PIRSF000876">
    <property type="entry name" value="RR_chemtxs_CheB"/>
    <property type="match status" value="1"/>
</dbReference>
<comment type="catalytic activity">
    <reaction evidence="4">
        <text>L-glutaminyl-[protein] + H2O = L-glutamyl-[protein] + NH4(+)</text>
        <dbReference type="Rhea" id="RHEA:16441"/>
        <dbReference type="Rhea" id="RHEA-COMP:10207"/>
        <dbReference type="Rhea" id="RHEA-COMP:10208"/>
        <dbReference type="ChEBI" id="CHEBI:15377"/>
        <dbReference type="ChEBI" id="CHEBI:28938"/>
        <dbReference type="ChEBI" id="CHEBI:29973"/>
        <dbReference type="ChEBI" id="CHEBI:30011"/>
        <dbReference type="EC" id="3.5.1.44"/>
    </reaction>
</comment>
<feature type="active site" evidence="4 5">
    <location>
        <position position="285"/>
    </location>
</feature>
<dbReference type="GO" id="GO:0000156">
    <property type="term" value="F:phosphorelay response regulator activity"/>
    <property type="evidence" value="ECO:0007669"/>
    <property type="project" value="InterPro"/>
</dbReference>
<gene>
    <name evidence="4 9" type="primary">cheB</name>
    <name evidence="9" type="ORF">YBN1229_v1_3645</name>
</gene>
<comment type="similarity">
    <text evidence="4">Belongs to the CheB family.</text>
</comment>
<dbReference type="GO" id="GO:0008984">
    <property type="term" value="F:protein-glutamate methylesterase activity"/>
    <property type="evidence" value="ECO:0007669"/>
    <property type="project" value="UniProtKB-UniRule"/>
</dbReference>
<evidence type="ECO:0000256" key="4">
    <source>
        <dbReference type="HAMAP-Rule" id="MF_00099"/>
    </source>
</evidence>
<dbReference type="RefSeq" id="WP_046479336.1">
    <property type="nucleotide sequence ID" value="NZ_LN829118.1"/>
</dbReference>
<feature type="domain" description="CheB-type methylesterase" evidence="8">
    <location>
        <begin position="154"/>
        <end position="342"/>
    </location>
</feature>
<sequence>MPGQISVLVVDDSGVMRRALTRRIQTDSRFRVIDTASDGREGVEKTLKLRPDVVTLDVEMPVMNGLEALRVIVSQTRTPVVMVSSVTKAGANITMEALEIGAVDFIAKSNSGDMIHEKLLAAARAKLQRPAPIAPRTRVATPKLAATNRTHSLRTSPPKLCLIGSSTGGPQALQQVFGQLPASLKVPIVVAQHMPAQFTDALAKRLNQICRPNVVEAKDGDFLSPGAIYIAPGGMQTRIVENQIRVSADKGESLYKPSIDVLGDSIFQAYGGRVLGVMLTGMGADGTKAFLKMHNAGAFNIAQSEDTCAVYGMPRALVEANAADEQLDPEQIGARIANLIGK</sequence>
<evidence type="ECO:0000259" key="7">
    <source>
        <dbReference type="PROSITE" id="PS50110"/>
    </source>
</evidence>
<dbReference type="SUPFAM" id="SSF52738">
    <property type="entry name" value="Methylesterase CheB, C-terminal domain"/>
    <property type="match status" value="1"/>
</dbReference>
<comment type="PTM">
    <text evidence="4">Phosphorylated by CheA. Phosphorylation of the N-terminal regulatory domain activates the methylesterase activity.</text>
</comment>
<dbReference type="EC" id="3.5.1.44" evidence="4"/>
<dbReference type="Gene3D" id="3.40.50.2300">
    <property type="match status" value="1"/>
</dbReference>
<evidence type="ECO:0000313" key="10">
    <source>
        <dbReference type="Proteomes" id="UP000033187"/>
    </source>
</evidence>
<evidence type="ECO:0000256" key="5">
    <source>
        <dbReference type="PROSITE-ProRule" id="PRU00050"/>
    </source>
</evidence>
<accession>A0A0D6JKI9</accession>
<dbReference type="EMBL" id="LN829119">
    <property type="protein sequence ID" value="CPR22212.1"/>
    <property type="molecule type" value="Genomic_DNA"/>
</dbReference>
<dbReference type="SMART" id="SM00448">
    <property type="entry name" value="REC"/>
    <property type="match status" value="1"/>
</dbReference>
<organism evidence="9 10">
    <name type="scientific">Candidatus Filomicrobium marinum</name>
    <dbReference type="NCBI Taxonomy" id="1608628"/>
    <lineage>
        <taxon>Bacteria</taxon>
        <taxon>Pseudomonadati</taxon>
        <taxon>Pseudomonadota</taxon>
        <taxon>Alphaproteobacteria</taxon>
        <taxon>Hyphomicrobiales</taxon>
        <taxon>Hyphomicrobiaceae</taxon>
        <taxon>Filomicrobium</taxon>
    </lineage>
</organism>
<keyword evidence="1 4" id="KW-0145">Chemotaxis</keyword>
<dbReference type="InterPro" id="IPR001789">
    <property type="entry name" value="Sig_transdc_resp-reg_receiver"/>
</dbReference>
<evidence type="ECO:0000259" key="8">
    <source>
        <dbReference type="PROSITE" id="PS50122"/>
    </source>
</evidence>
<feature type="modified residue" description="4-aspartylphosphate" evidence="4 6">
    <location>
        <position position="57"/>
    </location>
</feature>
<dbReference type="PANTHER" id="PTHR42872">
    <property type="entry name" value="PROTEIN-GLUTAMATE METHYLESTERASE/PROTEIN-GLUTAMINE GLUTAMINASE"/>
    <property type="match status" value="1"/>
</dbReference>
<evidence type="ECO:0000313" key="9">
    <source>
        <dbReference type="EMBL" id="CPR22212.1"/>
    </source>
</evidence>
<dbReference type="InterPro" id="IPR000673">
    <property type="entry name" value="Sig_transdc_resp-reg_Me-estase"/>
</dbReference>
<reference evidence="10" key="1">
    <citation type="submission" date="2015-02" db="EMBL/GenBank/DDBJ databases">
        <authorList>
            <person name="Chooi Y.-H."/>
        </authorList>
    </citation>
    <scope>NUCLEOTIDE SEQUENCE [LARGE SCALE GENOMIC DNA]</scope>
    <source>
        <strain evidence="10">strain Y</strain>
    </source>
</reference>
<dbReference type="EC" id="3.1.1.61" evidence="4"/>
<feature type="domain" description="Response regulatory" evidence="7">
    <location>
        <begin position="6"/>
        <end position="123"/>
    </location>
</feature>
<keyword evidence="10" id="KW-1185">Reference proteome</keyword>
<dbReference type="Pfam" id="PF01339">
    <property type="entry name" value="CheB_methylest"/>
    <property type="match status" value="1"/>
</dbReference>
<dbReference type="GO" id="GO:0050568">
    <property type="term" value="F:protein-glutamine glutaminase activity"/>
    <property type="evidence" value="ECO:0007669"/>
    <property type="project" value="UniProtKB-UniRule"/>
</dbReference>
<dbReference type="PROSITE" id="PS50110">
    <property type="entry name" value="RESPONSE_REGULATORY"/>
    <property type="match status" value="1"/>
</dbReference>
<dbReference type="GO" id="GO:0006935">
    <property type="term" value="P:chemotaxis"/>
    <property type="evidence" value="ECO:0007669"/>
    <property type="project" value="UniProtKB-UniRule"/>
</dbReference>